<sequence length="14" mass="1625">MAFLFALDQLSQKL</sequence>
<dbReference type="EMBL" id="GGEC01048310">
    <property type="protein sequence ID" value="MBX28794.1"/>
    <property type="molecule type" value="Transcribed_RNA"/>
</dbReference>
<proteinExistence type="predicted"/>
<organism evidence="1">
    <name type="scientific">Rhizophora mucronata</name>
    <name type="common">Asiatic mangrove</name>
    <dbReference type="NCBI Taxonomy" id="61149"/>
    <lineage>
        <taxon>Eukaryota</taxon>
        <taxon>Viridiplantae</taxon>
        <taxon>Streptophyta</taxon>
        <taxon>Embryophyta</taxon>
        <taxon>Tracheophyta</taxon>
        <taxon>Spermatophyta</taxon>
        <taxon>Magnoliopsida</taxon>
        <taxon>eudicotyledons</taxon>
        <taxon>Gunneridae</taxon>
        <taxon>Pentapetalae</taxon>
        <taxon>rosids</taxon>
        <taxon>fabids</taxon>
        <taxon>Malpighiales</taxon>
        <taxon>Rhizophoraceae</taxon>
        <taxon>Rhizophora</taxon>
    </lineage>
</organism>
<evidence type="ECO:0000313" key="1">
    <source>
        <dbReference type="EMBL" id="MBX28794.1"/>
    </source>
</evidence>
<reference evidence="1" key="1">
    <citation type="submission" date="2018-02" db="EMBL/GenBank/DDBJ databases">
        <title>Rhizophora mucronata_Transcriptome.</title>
        <authorList>
            <person name="Meera S.P."/>
            <person name="Sreeshan A."/>
            <person name="Augustine A."/>
        </authorList>
    </citation>
    <scope>NUCLEOTIDE SEQUENCE</scope>
    <source>
        <tissue evidence="1">Leaf</tissue>
    </source>
</reference>
<protein>
    <submittedName>
        <fullName evidence="1">Uncharacterized protein</fullName>
    </submittedName>
</protein>
<accession>A0A2P2MF31</accession>
<name>A0A2P2MF31_RHIMU</name>